<evidence type="ECO:0000256" key="4">
    <source>
        <dbReference type="ARBA" id="ARBA00022771"/>
    </source>
</evidence>
<keyword evidence="12" id="KW-1185">Reference proteome</keyword>
<dbReference type="EMBL" id="CAJOBC010001649">
    <property type="protein sequence ID" value="CAF3690895.1"/>
    <property type="molecule type" value="Genomic_DNA"/>
</dbReference>
<feature type="compositionally biased region" description="Low complexity" evidence="8">
    <location>
        <begin position="413"/>
        <end position="423"/>
    </location>
</feature>
<name>A0A814A7B8_9BILA</name>
<evidence type="ECO:0000256" key="6">
    <source>
        <dbReference type="ARBA" id="ARBA00023242"/>
    </source>
</evidence>
<dbReference type="PANTHER" id="PTHR16515:SF49">
    <property type="entry name" value="GASTRULA ZINC FINGER PROTEIN XLCGF49.1-LIKE-RELATED"/>
    <property type="match status" value="1"/>
</dbReference>
<protein>
    <recommendedName>
        <fullName evidence="9">C2H2-type domain-containing protein</fullName>
    </recommendedName>
</protein>
<dbReference type="InterPro" id="IPR036236">
    <property type="entry name" value="Znf_C2H2_sf"/>
</dbReference>
<feature type="compositionally biased region" description="Polar residues" evidence="8">
    <location>
        <begin position="326"/>
        <end position="356"/>
    </location>
</feature>
<evidence type="ECO:0000256" key="7">
    <source>
        <dbReference type="PROSITE-ProRule" id="PRU00042"/>
    </source>
</evidence>
<evidence type="ECO:0000256" key="1">
    <source>
        <dbReference type="ARBA" id="ARBA00004123"/>
    </source>
</evidence>
<feature type="compositionally biased region" description="Acidic residues" evidence="8">
    <location>
        <begin position="758"/>
        <end position="771"/>
    </location>
</feature>
<dbReference type="SMART" id="SM00355">
    <property type="entry name" value="ZnF_C2H2"/>
    <property type="match status" value="6"/>
</dbReference>
<reference evidence="10" key="1">
    <citation type="submission" date="2021-02" db="EMBL/GenBank/DDBJ databases">
        <authorList>
            <person name="Nowell W R."/>
        </authorList>
    </citation>
    <scope>NUCLEOTIDE SEQUENCE</scope>
</reference>
<evidence type="ECO:0000313" key="10">
    <source>
        <dbReference type="EMBL" id="CAF0909540.1"/>
    </source>
</evidence>
<evidence type="ECO:0000256" key="2">
    <source>
        <dbReference type="ARBA" id="ARBA00022723"/>
    </source>
</evidence>
<evidence type="ECO:0000256" key="8">
    <source>
        <dbReference type="SAM" id="MobiDB-lite"/>
    </source>
</evidence>
<keyword evidence="2" id="KW-0479">Metal-binding</keyword>
<dbReference type="Pfam" id="PF00096">
    <property type="entry name" value="zf-C2H2"/>
    <property type="match status" value="6"/>
</dbReference>
<dbReference type="FunFam" id="3.30.160.60:FF:000112">
    <property type="entry name" value="Mds1 and evi1 complex locus protein"/>
    <property type="match status" value="1"/>
</dbReference>
<dbReference type="GO" id="GO:0005634">
    <property type="term" value="C:nucleus"/>
    <property type="evidence" value="ECO:0007669"/>
    <property type="project" value="UniProtKB-SubCell"/>
</dbReference>
<feature type="region of interest" description="Disordered" evidence="8">
    <location>
        <begin position="58"/>
        <end position="91"/>
    </location>
</feature>
<feature type="compositionally biased region" description="Polar residues" evidence="8">
    <location>
        <begin position="424"/>
        <end position="443"/>
    </location>
</feature>
<evidence type="ECO:0000259" key="9">
    <source>
        <dbReference type="PROSITE" id="PS50157"/>
    </source>
</evidence>
<dbReference type="FunFam" id="3.30.160.60:FF:000159">
    <property type="entry name" value="Mds1 and evi1 complex locus protein"/>
    <property type="match status" value="1"/>
</dbReference>
<dbReference type="OrthoDB" id="10004641at2759"/>
<evidence type="ECO:0000256" key="5">
    <source>
        <dbReference type="ARBA" id="ARBA00022833"/>
    </source>
</evidence>
<dbReference type="FunFam" id="3.30.160.60:FF:000538">
    <property type="entry name" value="zinc finger protein 853"/>
    <property type="match status" value="1"/>
</dbReference>
<dbReference type="PROSITE" id="PS50157">
    <property type="entry name" value="ZINC_FINGER_C2H2_2"/>
    <property type="match status" value="6"/>
</dbReference>
<feature type="region of interest" description="Disordered" evidence="8">
    <location>
        <begin position="712"/>
        <end position="771"/>
    </location>
</feature>
<dbReference type="InterPro" id="IPR050331">
    <property type="entry name" value="Zinc_finger"/>
</dbReference>
<feature type="domain" description="C2H2-type" evidence="9">
    <location>
        <begin position="619"/>
        <end position="647"/>
    </location>
</feature>
<feature type="domain" description="C2H2-type" evidence="9">
    <location>
        <begin position="156"/>
        <end position="183"/>
    </location>
</feature>
<feature type="region of interest" description="Disordered" evidence="8">
    <location>
        <begin position="668"/>
        <end position="698"/>
    </location>
</feature>
<dbReference type="PROSITE" id="PS00028">
    <property type="entry name" value="ZINC_FINGER_C2H2_1"/>
    <property type="match status" value="5"/>
</dbReference>
<feature type="domain" description="C2H2-type" evidence="9">
    <location>
        <begin position="213"/>
        <end position="246"/>
    </location>
</feature>
<feature type="region of interest" description="Disordered" evidence="8">
    <location>
        <begin position="325"/>
        <end position="386"/>
    </location>
</feature>
<gene>
    <name evidence="10" type="ORF">GPM918_LOCUS9072</name>
    <name evidence="11" type="ORF">SRO942_LOCUS9073</name>
</gene>
<keyword evidence="3" id="KW-0677">Repeat</keyword>
<dbReference type="Gene3D" id="3.30.160.60">
    <property type="entry name" value="Classic Zinc Finger"/>
    <property type="match status" value="5"/>
</dbReference>
<feature type="region of interest" description="Disordered" evidence="8">
    <location>
        <begin position="399"/>
        <end position="443"/>
    </location>
</feature>
<keyword evidence="5" id="KW-0862">Zinc</keyword>
<dbReference type="SUPFAM" id="SSF57667">
    <property type="entry name" value="beta-beta-alpha zinc fingers"/>
    <property type="match status" value="4"/>
</dbReference>
<feature type="compositionally biased region" description="Polar residues" evidence="8">
    <location>
        <begin position="687"/>
        <end position="698"/>
    </location>
</feature>
<dbReference type="InterPro" id="IPR013087">
    <property type="entry name" value="Znf_C2H2_type"/>
</dbReference>
<feature type="domain" description="C2H2-type" evidence="9">
    <location>
        <begin position="648"/>
        <end position="675"/>
    </location>
</feature>
<accession>A0A814A7B8</accession>
<dbReference type="Proteomes" id="UP000681722">
    <property type="component" value="Unassembled WGS sequence"/>
</dbReference>
<proteinExistence type="predicted"/>
<evidence type="ECO:0000313" key="11">
    <source>
        <dbReference type="EMBL" id="CAF3690895.1"/>
    </source>
</evidence>
<dbReference type="GO" id="GO:0008270">
    <property type="term" value="F:zinc ion binding"/>
    <property type="evidence" value="ECO:0007669"/>
    <property type="project" value="UniProtKB-KW"/>
</dbReference>
<evidence type="ECO:0000313" key="12">
    <source>
        <dbReference type="Proteomes" id="UP000663829"/>
    </source>
</evidence>
<feature type="domain" description="C2H2-type" evidence="9">
    <location>
        <begin position="591"/>
        <end position="618"/>
    </location>
</feature>
<dbReference type="EMBL" id="CAJNOQ010001649">
    <property type="protein sequence ID" value="CAF0909540.1"/>
    <property type="molecule type" value="Genomic_DNA"/>
</dbReference>
<feature type="compositionally biased region" description="Acidic residues" evidence="8">
    <location>
        <begin position="73"/>
        <end position="86"/>
    </location>
</feature>
<keyword evidence="4 7" id="KW-0863">Zinc-finger</keyword>
<sequence>MNTRLVVETISNIHSAFIESATDYQNLAKPLHPLLNNTSLLPINTSSKGTFKNNYLYNKYSTPSNDESHSSVNDDDNDEEEEEELNEIDHRNTDIRNYNLAYFNSNNLNSVYPHNNFEELRKDQDDTIWNANKISPYNALSGQCSSSGSESENRHHPCTECGKTFATSSGLKQHMHIHSSVKPFQCEVCFKAYTQFSNLCRHKRMHADCRTQVKCRFCGQTFSNSAALNKHRRFCGDVNTYSSETPKPSLNKEQLNSWLWNSSSLPYSLIPYLPRFATLTPTAPNTCTTIPYFNTFLTANTNTHPSPLSSSSSIATSDEITKTKYNKNNSGCSSIKTNKSQNDVVDDMGSSTNSPEQLKDTTKVNGYHSTSKKRTLKMEDNDDEPLDLTVKKSKMSYFKNNDHTDEHHHDYVSSSSSSSKSSSPALNTMSNTPHSTPIDNQCRPSSLEKIKSETNTNQTHSTNGSSSHSLSTSEQCEQRCNSTTISKYNVESLLNKKCVTSSCENNKTKNIPSKSPLSNMATLTSPLNLEVLKRIYHTNNVFSNPTTSTVAAAAFSQLSLNRGLTINYDSWQSNTLNKLNYLNTRTNKDKYSCQYCGKVFPRSANLTRHLRTHTGEQPYRCKYCERSFSISSNLQRHIRNIHNREKPFLCTLCDRRFAQQTNLERHVKKHENGLPYDSCSGDEDNEIPSTITTNGSNDSLLNHHVELYEQHTLNSEPSSTRRSSSLSLSDGDCSRIEEEDTEDHGIESSYFDVTTAIENDEREVEQEISSD</sequence>
<feature type="compositionally biased region" description="Low complexity" evidence="8">
    <location>
        <begin position="718"/>
        <end position="729"/>
    </location>
</feature>
<comment type="caution">
    <text evidence="10">The sequence shown here is derived from an EMBL/GenBank/DDBJ whole genome shotgun (WGS) entry which is preliminary data.</text>
</comment>
<feature type="compositionally biased region" description="Basic and acidic residues" evidence="8">
    <location>
        <begin position="400"/>
        <end position="411"/>
    </location>
</feature>
<dbReference type="Proteomes" id="UP000663829">
    <property type="component" value="Unassembled WGS sequence"/>
</dbReference>
<dbReference type="AlphaFoldDB" id="A0A814A7B8"/>
<keyword evidence="6" id="KW-0539">Nucleus</keyword>
<organism evidence="10 12">
    <name type="scientific">Didymodactylos carnosus</name>
    <dbReference type="NCBI Taxonomy" id="1234261"/>
    <lineage>
        <taxon>Eukaryota</taxon>
        <taxon>Metazoa</taxon>
        <taxon>Spiralia</taxon>
        <taxon>Gnathifera</taxon>
        <taxon>Rotifera</taxon>
        <taxon>Eurotatoria</taxon>
        <taxon>Bdelloidea</taxon>
        <taxon>Philodinida</taxon>
        <taxon>Philodinidae</taxon>
        <taxon>Didymodactylos</taxon>
    </lineage>
</organism>
<dbReference type="GO" id="GO:0010468">
    <property type="term" value="P:regulation of gene expression"/>
    <property type="evidence" value="ECO:0007669"/>
    <property type="project" value="TreeGrafter"/>
</dbReference>
<comment type="subcellular location">
    <subcellularLocation>
        <location evidence="1">Nucleus</location>
    </subcellularLocation>
</comment>
<dbReference type="FunFam" id="3.30.160.60:FF:000126">
    <property type="entry name" value="Mds1 and evi1 complex locus protein"/>
    <property type="match status" value="1"/>
</dbReference>
<dbReference type="PANTHER" id="PTHR16515">
    <property type="entry name" value="PR DOMAIN ZINC FINGER PROTEIN"/>
    <property type="match status" value="1"/>
</dbReference>
<dbReference type="FunFam" id="3.30.160.60:FF:000100">
    <property type="entry name" value="Zinc finger 45-like"/>
    <property type="match status" value="1"/>
</dbReference>
<evidence type="ECO:0000256" key="3">
    <source>
        <dbReference type="ARBA" id="ARBA00022737"/>
    </source>
</evidence>
<feature type="domain" description="C2H2-type" evidence="9">
    <location>
        <begin position="184"/>
        <end position="211"/>
    </location>
</feature>